<evidence type="ECO:0000256" key="1">
    <source>
        <dbReference type="SAM" id="MobiDB-lite"/>
    </source>
</evidence>
<comment type="caution">
    <text evidence="2">The sequence shown here is derived from an EMBL/GenBank/DDBJ whole genome shotgun (WGS) entry which is preliminary data.</text>
</comment>
<name>A0AAD4S7X3_9MAGN</name>
<proteinExistence type="predicted"/>
<dbReference type="AlphaFoldDB" id="A0AAD4S7X3"/>
<reference evidence="2" key="1">
    <citation type="submission" date="2022-04" db="EMBL/GenBank/DDBJ databases">
        <title>A functionally conserved STORR gene fusion in Papaver species that diverged 16.8 million years ago.</title>
        <authorList>
            <person name="Catania T."/>
        </authorList>
    </citation>
    <scope>NUCLEOTIDE SEQUENCE</scope>
    <source>
        <strain evidence="2">S-188037</strain>
    </source>
</reference>
<keyword evidence="3" id="KW-1185">Reference proteome</keyword>
<protein>
    <submittedName>
        <fullName evidence="2">Uncharacterized protein</fullName>
    </submittedName>
</protein>
<gene>
    <name evidence="2" type="ORF">MKW98_001549</name>
</gene>
<dbReference type="EMBL" id="JAJJMB010012717">
    <property type="protein sequence ID" value="KAI3873900.1"/>
    <property type="molecule type" value="Genomic_DNA"/>
</dbReference>
<evidence type="ECO:0000313" key="3">
    <source>
        <dbReference type="Proteomes" id="UP001202328"/>
    </source>
</evidence>
<feature type="region of interest" description="Disordered" evidence="1">
    <location>
        <begin position="50"/>
        <end position="69"/>
    </location>
</feature>
<sequence length="69" mass="7986">MGISQYHIYKAANDRPNNIGNDSWDEGIETRSWSRNCMLSTTISQRVNNHLVNGLPNNRNPSKLRSWQK</sequence>
<dbReference type="Proteomes" id="UP001202328">
    <property type="component" value="Unassembled WGS sequence"/>
</dbReference>
<organism evidence="2 3">
    <name type="scientific">Papaver atlanticum</name>
    <dbReference type="NCBI Taxonomy" id="357466"/>
    <lineage>
        <taxon>Eukaryota</taxon>
        <taxon>Viridiplantae</taxon>
        <taxon>Streptophyta</taxon>
        <taxon>Embryophyta</taxon>
        <taxon>Tracheophyta</taxon>
        <taxon>Spermatophyta</taxon>
        <taxon>Magnoliopsida</taxon>
        <taxon>Ranunculales</taxon>
        <taxon>Papaveraceae</taxon>
        <taxon>Papaveroideae</taxon>
        <taxon>Papaver</taxon>
    </lineage>
</organism>
<accession>A0AAD4S7X3</accession>
<evidence type="ECO:0000313" key="2">
    <source>
        <dbReference type="EMBL" id="KAI3873900.1"/>
    </source>
</evidence>